<evidence type="ECO:0000313" key="9">
    <source>
        <dbReference type="RefSeq" id="XP_014663455.1"/>
    </source>
</evidence>
<organism evidence="8 9">
    <name type="scientific">Priapulus caudatus</name>
    <name type="common">Priapulid worm</name>
    <dbReference type="NCBI Taxonomy" id="37621"/>
    <lineage>
        <taxon>Eukaryota</taxon>
        <taxon>Metazoa</taxon>
        <taxon>Ecdysozoa</taxon>
        <taxon>Scalidophora</taxon>
        <taxon>Priapulida</taxon>
        <taxon>Priapulimorpha</taxon>
        <taxon>Priapulimorphida</taxon>
        <taxon>Priapulidae</taxon>
        <taxon>Priapulus</taxon>
    </lineage>
</organism>
<dbReference type="InterPro" id="IPR011011">
    <property type="entry name" value="Znf_FYVE_PHD"/>
</dbReference>
<keyword evidence="5" id="KW-0378">Hydrolase</keyword>
<sequence>MFGREPKLFSELALLDDHQYAPMLPTSEPDTKTITNRIEDMESCFVKVKANIHTAQDKQKKQYHIRQSKGFKAFIFKIGDYVLKKNYRKIGRKGSRLENEWVGPYEINNIYQGCATLKEDNGVLLKKKVSLVHLKPYRGTSCRDQDACHPSALDDIVTCNGLDMLADIALRTHDYNLPKQQNLHDDSGDSIEVVSVITSGSKPTFNISNIKLREADFNKISNGHWLDDMHINFASGLLRDNYPSLQGFMSVQKVVQLMSQSMKFIQPLFVNGNHWVVVSNLFTSRSNTVRLYDSLPGLNPYSNLLLQVASLLKTEHSNVVIELVEMHRQVGGSDCGVYAIASMVALCNSIEPSTIQWNQQMMRSHLVACFRDRKMEMFPIYRKRRVQKQVRHTWSTPVFCTCRLPDTPGQVMIQCDFCHEKFHGDCVSASNRENLQQYKCDTCSVVYC</sequence>
<feature type="domain" description="Ubiquitin-like protease family profile" evidence="7">
    <location>
        <begin position="210"/>
        <end position="346"/>
    </location>
</feature>
<evidence type="ECO:0000256" key="6">
    <source>
        <dbReference type="ARBA" id="ARBA00022833"/>
    </source>
</evidence>
<protein>
    <submittedName>
        <fullName evidence="9">Uncharacterized protein LOC106806115</fullName>
    </submittedName>
</protein>
<reference evidence="9" key="1">
    <citation type="submission" date="2025-08" db="UniProtKB">
        <authorList>
            <consortium name="RefSeq"/>
        </authorList>
    </citation>
    <scope>IDENTIFICATION</scope>
</reference>
<keyword evidence="2" id="KW-0645">Protease</keyword>
<evidence type="ECO:0000256" key="2">
    <source>
        <dbReference type="ARBA" id="ARBA00022670"/>
    </source>
</evidence>
<keyword evidence="3" id="KW-0479">Metal-binding</keyword>
<keyword evidence="4" id="KW-0863">Zinc-finger</keyword>
<dbReference type="InterPro" id="IPR019786">
    <property type="entry name" value="Zinc_finger_PHD-type_CS"/>
</dbReference>
<dbReference type="Proteomes" id="UP000695022">
    <property type="component" value="Unplaced"/>
</dbReference>
<dbReference type="PROSITE" id="PS01359">
    <property type="entry name" value="ZF_PHD_1"/>
    <property type="match status" value="1"/>
</dbReference>
<gene>
    <name evidence="9" type="primary">LOC106806115</name>
</gene>
<dbReference type="PROSITE" id="PS50600">
    <property type="entry name" value="ULP_PROTEASE"/>
    <property type="match status" value="1"/>
</dbReference>
<dbReference type="Gene3D" id="3.40.395.10">
    <property type="entry name" value="Adenoviral Proteinase, Chain A"/>
    <property type="match status" value="1"/>
</dbReference>
<dbReference type="InterPro" id="IPR013083">
    <property type="entry name" value="Znf_RING/FYVE/PHD"/>
</dbReference>
<dbReference type="GeneID" id="106806115"/>
<dbReference type="Pfam" id="PF02902">
    <property type="entry name" value="Peptidase_C48"/>
    <property type="match status" value="1"/>
</dbReference>
<evidence type="ECO:0000256" key="5">
    <source>
        <dbReference type="ARBA" id="ARBA00022801"/>
    </source>
</evidence>
<dbReference type="SUPFAM" id="SSF57903">
    <property type="entry name" value="FYVE/PHD zinc finger"/>
    <property type="match status" value="1"/>
</dbReference>
<evidence type="ECO:0000256" key="3">
    <source>
        <dbReference type="ARBA" id="ARBA00022723"/>
    </source>
</evidence>
<keyword evidence="6" id="KW-0862">Zinc</keyword>
<keyword evidence="8" id="KW-1185">Reference proteome</keyword>
<name>A0ABM1DU34_PRICU</name>
<evidence type="ECO:0000259" key="7">
    <source>
        <dbReference type="PROSITE" id="PS50600"/>
    </source>
</evidence>
<proteinExistence type="inferred from homology"/>
<dbReference type="Gene3D" id="3.30.40.10">
    <property type="entry name" value="Zinc/RING finger domain, C3HC4 (zinc finger)"/>
    <property type="match status" value="1"/>
</dbReference>
<dbReference type="InterPro" id="IPR003653">
    <property type="entry name" value="Peptidase_C48_C"/>
</dbReference>
<accession>A0ABM1DU34</accession>
<evidence type="ECO:0000256" key="1">
    <source>
        <dbReference type="ARBA" id="ARBA00005234"/>
    </source>
</evidence>
<comment type="similarity">
    <text evidence="1">Belongs to the peptidase C48 family.</text>
</comment>
<dbReference type="RefSeq" id="XP_014663455.1">
    <property type="nucleotide sequence ID" value="XM_014807969.1"/>
</dbReference>
<dbReference type="PANTHER" id="PTHR34718:SF2">
    <property type="entry name" value="PHD-TYPE DOMAIN-CONTAINING PROTEIN"/>
    <property type="match status" value="1"/>
</dbReference>
<dbReference type="InterPro" id="IPR038765">
    <property type="entry name" value="Papain-like_cys_pep_sf"/>
</dbReference>
<dbReference type="SUPFAM" id="SSF54001">
    <property type="entry name" value="Cysteine proteinases"/>
    <property type="match status" value="1"/>
</dbReference>
<evidence type="ECO:0000256" key="4">
    <source>
        <dbReference type="ARBA" id="ARBA00022771"/>
    </source>
</evidence>
<evidence type="ECO:0000313" key="8">
    <source>
        <dbReference type="Proteomes" id="UP000695022"/>
    </source>
</evidence>
<dbReference type="InterPro" id="IPR001965">
    <property type="entry name" value="Znf_PHD"/>
</dbReference>
<dbReference type="PANTHER" id="PTHR34718">
    <property type="entry name" value="PHD-TYPE DOMAIN-CONTAINING PROTEIN"/>
    <property type="match status" value="1"/>
</dbReference>
<dbReference type="SMART" id="SM00249">
    <property type="entry name" value="PHD"/>
    <property type="match status" value="1"/>
</dbReference>